<reference evidence="6 7" key="1">
    <citation type="journal article" date="2014" name="Gut Pathog.">
        <title>Gene clusters of Hafnia alvei strain FB1 important in survival and pathogenesis: a draft genome perspective.</title>
        <authorList>
            <person name="Tan J.Y."/>
            <person name="Yin W.F."/>
            <person name="Chan K.G."/>
        </authorList>
    </citation>
    <scope>NUCLEOTIDE SEQUENCE [LARGE SCALE GENOMIC DNA]</scope>
    <source>
        <strain evidence="6 7">FB1</strain>
    </source>
</reference>
<dbReference type="RefSeq" id="WP_025797020.1">
    <property type="nucleotide sequence ID" value="NZ_CP009706.1"/>
</dbReference>
<dbReference type="Pfam" id="PF00146">
    <property type="entry name" value="NADHdh"/>
    <property type="match status" value="1"/>
</dbReference>
<feature type="transmembrane region" description="Helical" evidence="5">
    <location>
        <begin position="12"/>
        <end position="33"/>
    </location>
</feature>
<dbReference type="InterPro" id="IPR052561">
    <property type="entry name" value="ComplexI_Subunit1"/>
</dbReference>
<evidence type="ECO:0000256" key="5">
    <source>
        <dbReference type="SAM" id="Phobius"/>
    </source>
</evidence>
<dbReference type="AlphaFoldDB" id="A0A097R317"/>
<dbReference type="PANTHER" id="PTHR43359:SF1">
    <property type="entry name" value="FORMATE HYDROGENLYASE SUBUNIT 4-RELATED"/>
    <property type="match status" value="1"/>
</dbReference>
<keyword evidence="3 5" id="KW-1133">Transmembrane helix</keyword>
<accession>A0A097R317</accession>
<comment type="subcellular location">
    <subcellularLocation>
        <location evidence="1">Membrane</location>
        <topology evidence="1">Multi-pass membrane protein</topology>
    </subcellularLocation>
</comment>
<evidence type="ECO:0000256" key="3">
    <source>
        <dbReference type="ARBA" id="ARBA00022989"/>
    </source>
</evidence>
<dbReference type="PROSITE" id="PS00668">
    <property type="entry name" value="COMPLEX1_ND1_2"/>
    <property type="match status" value="1"/>
</dbReference>
<dbReference type="GO" id="GO:0005886">
    <property type="term" value="C:plasma membrane"/>
    <property type="evidence" value="ECO:0007669"/>
    <property type="project" value="TreeGrafter"/>
</dbReference>
<feature type="transmembrane region" description="Helical" evidence="5">
    <location>
        <begin position="260"/>
        <end position="282"/>
    </location>
</feature>
<feature type="transmembrane region" description="Helical" evidence="5">
    <location>
        <begin position="182"/>
        <end position="203"/>
    </location>
</feature>
<dbReference type="Proteomes" id="UP000029986">
    <property type="component" value="Chromosome"/>
</dbReference>
<feature type="transmembrane region" description="Helical" evidence="5">
    <location>
        <begin position="100"/>
        <end position="120"/>
    </location>
</feature>
<dbReference type="InterPro" id="IPR018086">
    <property type="entry name" value="NADH_UbQ_OxRdtase_su1_CS"/>
</dbReference>
<dbReference type="eggNOG" id="COG0650">
    <property type="taxonomic scope" value="Bacteria"/>
</dbReference>
<dbReference type="OrthoDB" id="9778499at2"/>
<dbReference type="InterPro" id="IPR001694">
    <property type="entry name" value="NADH_UbQ_OxRdtase_su1/FPO"/>
</dbReference>
<evidence type="ECO:0000256" key="1">
    <source>
        <dbReference type="ARBA" id="ARBA00004141"/>
    </source>
</evidence>
<evidence type="ECO:0000256" key="4">
    <source>
        <dbReference type="ARBA" id="ARBA00023136"/>
    </source>
</evidence>
<organism evidence="6 7">
    <name type="scientific">Hafnia alvei FB1</name>
    <dbReference type="NCBI Taxonomy" id="1453496"/>
    <lineage>
        <taxon>Bacteria</taxon>
        <taxon>Pseudomonadati</taxon>
        <taxon>Pseudomonadota</taxon>
        <taxon>Gammaproteobacteria</taxon>
        <taxon>Enterobacterales</taxon>
        <taxon>Hafniaceae</taxon>
        <taxon>Hafnia</taxon>
    </lineage>
</organism>
<feature type="transmembrane region" description="Helical" evidence="5">
    <location>
        <begin position="294"/>
        <end position="313"/>
    </location>
</feature>
<dbReference type="KEGG" id="hav:AT03_12485"/>
<keyword evidence="4 5" id="KW-0472">Membrane</keyword>
<dbReference type="EMBL" id="CP009706">
    <property type="protein sequence ID" value="AIU73121.1"/>
    <property type="molecule type" value="Genomic_DNA"/>
</dbReference>
<sequence>MLMQETPSLAMGIFALVQAIILLAMTPLMTGISRQIRARMQSRRGPGIWQDYRDLGKLFKRQEVGPAQSGIIFRLMPYVLLGSMLLVAMSLPVFTQTAPFGGAGDLIALLYLFALFRFFFSLSGLDTGSTFAGIGASRELTLGILVEPTLILALLVVALIAGSTNIGTISATLTQGWSSPTATFLALLACGFTAFIEMGKIPFDVAEAEQELQEGPLTEYSGSGLALVKWGIGLKQVVVAELFLAVFIPFGKAATLSASALFFALILMLIKLLVVFVLASLVENSLARGRFLMTHRVTWLGFGVAALAFVFYLTGL</sequence>
<gene>
    <name evidence="6" type="primary">hycD</name>
    <name evidence="6" type="ORF">AT03_12485</name>
</gene>
<protein>
    <submittedName>
        <fullName evidence="6">Hydrogenase 3 membrane subunit</fullName>
    </submittedName>
</protein>
<evidence type="ECO:0000256" key="2">
    <source>
        <dbReference type="ARBA" id="ARBA00022692"/>
    </source>
</evidence>
<name>A0A097R317_HAFAL</name>
<dbReference type="PANTHER" id="PTHR43359">
    <property type="entry name" value="FORMATE HYDROGENLYASE SUBUNIT 4"/>
    <property type="match status" value="1"/>
</dbReference>
<dbReference type="PATRIC" id="fig|1453496.5.peg.2538"/>
<evidence type="ECO:0000313" key="7">
    <source>
        <dbReference type="Proteomes" id="UP000029986"/>
    </source>
</evidence>
<proteinExistence type="predicted"/>
<dbReference type="HOGENOM" id="CLU_015134_2_1_6"/>
<keyword evidence="2 5" id="KW-0812">Transmembrane</keyword>
<keyword evidence="7" id="KW-1185">Reference proteome</keyword>
<feature type="transmembrane region" description="Helical" evidence="5">
    <location>
        <begin position="71"/>
        <end position="94"/>
    </location>
</feature>
<feature type="transmembrane region" description="Helical" evidence="5">
    <location>
        <begin position="140"/>
        <end position="162"/>
    </location>
</feature>
<evidence type="ECO:0000313" key="6">
    <source>
        <dbReference type="EMBL" id="AIU73121.1"/>
    </source>
</evidence>